<dbReference type="OrthoDB" id="5244399at2"/>
<dbReference type="AlphaFoldDB" id="A0A418WAV0"/>
<dbReference type="PANTHER" id="PTHR30531">
    <property type="entry name" value="FLAGELLAR BIOSYNTHETIC PROTEIN FLHB"/>
    <property type="match status" value="1"/>
</dbReference>
<reference evidence="2 3" key="1">
    <citation type="submission" date="2018-09" db="EMBL/GenBank/DDBJ databases">
        <authorList>
            <person name="Zhu H."/>
        </authorList>
    </citation>
    <scope>NUCLEOTIDE SEQUENCE [LARGE SCALE GENOMIC DNA]</scope>
    <source>
        <strain evidence="2 3">K1W22B-8</strain>
    </source>
</reference>
<dbReference type="PANTHER" id="PTHR30531:SF12">
    <property type="entry name" value="FLAGELLAR BIOSYNTHETIC PROTEIN FLHB"/>
    <property type="match status" value="1"/>
</dbReference>
<evidence type="ECO:0000313" key="3">
    <source>
        <dbReference type="Proteomes" id="UP000284605"/>
    </source>
</evidence>
<dbReference type="Gene3D" id="3.40.1690.10">
    <property type="entry name" value="secretion proteins EscU"/>
    <property type="match status" value="1"/>
</dbReference>
<keyword evidence="2" id="KW-0966">Cell projection</keyword>
<keyword evidence="3" id="KW-1185">Reference proteome</keyword>
<dbReference type="InterPro" id="IPR006135">
    <property type="entry name" value="T3SS_substrate_exporter"/>
</dbReference>
<dbReference type="SUPFAM" id="SSF160544">
    <property type="entry name" value="EscU C-terminal domain-like"/>
    <property type="match status" value="1"/>
</dbReference>
<organism evidence="2 3">
    <name type="scientific">Oleomonas cavernae</name>
    <dbReference type="NCBI Taxonomy" id="2320859"/>
    <lineage>
        <taxon>Bacteria</taxon>
        <taxon>Pseudomonadati</taxon>
        <taxon>Pseudomonadota</taxon>
        <taxon>Alphaproteobacteria</taxon>
        <taxon>Acetobacterales</taxon>
        <taxon>Acetobacteraceae</taxon>
        <taxon>Oleomonas</taxon>
    </lineage>
</organism>
<comment type="caution">
    <text evidence="2">The sequence shown here is derived from an EMBL/GenBank/DDBJ whole genome shotgun (WGS) entry which is preliminary data.</text>
</comment>
<accession>A0A418WAV0</accession>
<proteinExistence type="inferred from homology"/>
<evidence type="ECO:0000256" key="1">
    <source>
        <dbReference type="ARBA" id="ARBA00010690"/>
    </source>
</evidence>
<keyword evidence="2" id="KW-0282">Flagellum</keyword>
<dbReference type="GO" id="GO:0009306">
    <property type="term" value="P:protein secretion"/>
    <property type="evidence" value="ECO:0007669"/>
    <property type="project" value="InterPro"/>
</dbReference>
<protein>
    <submittedName>
        <fullName evidence="2">Flagellar protein FhlB</fullName>
    </submittedName>
</protein>
<evidence type="ECO:0000313" key="2">
    <source>
        <dbReference type="EMBL" id="RJF87125.1"/>
    </source>
</evidence>
<dbReference type="GO" id="GO:0005886">
    <property type="term" value="C:plasma membrane"/>
    <property type="evidence" value="ECO:0007669"/>
    <property type="project" value="TreeGrafter"/>
</dbReference>
<gene>
    <name evidence="2" type="ORF">D3874_08875</name>
</gene>
<keyword evidence="2" id="KW-0969">Cilium</keyword>
<dbReference type="InterPro" id="IPR029025">
    <property type="entry name" value="T3SS_substrate_exporter_C"/>
</dbReference>
<dbReference type="EMBL" id="QYUK01000011">
    <property type="protein sequence ID" value="RJF87125.1"/>
    <property type="molecule type" value="Genomic_DNA"/>
</dbReference>
<sequence length="89" mass="9462">MALSYAPGEDEAPRVVASGRGEVAERIISLALAHGVKVREDGDLVEILETIELDETIPLAAFAAVAEILAYVYMANNRLRDLRLGGGAP</sequence>
<name>A0A418WAV0_9PROT</name>
<dbReference type="Proteomes" id="UP000284605">
    <property type="component" value="Unassembled WGS sequence"/>
</dbReference>
<comment type="similarity">
    <text evidence="1">Belongs to the type III secretion exporter family.</text>
</comment>
<dbReference type="Pfam" id="PF01312">
    <property type="entry name" value="Bac_export_2"/>
    <property type="match status" value="1"/>
</dbReference>